<dbReference type="RefSeq" id="WP_346751054.1">
    <property type="nucleotide sequence ID" value="NZ_JAUJEA010000002.1"/>
</dbReference>
<dbReference type="InterPro" id="IPR011013">
    <property type="entry name" value="Gal_mutarotase_sf_dom"/>
</dbReference>
<dbReference type="InterPro" id="IPR017853">
    <property type="entry name" value="GH"/>
</dbReference>
<protein>
    <submittedName>
        <fullName evidence="9">Glycoside hydrolase family 31 protein</fullName>
    </submittedName>
</protein>
<evidence type="ECO:0000256" key="3">
    <source>
        <dbReference type="ARBA" id="ARBA00023295"/>
    </source>
</evidence>
<dbReference type="InterPro" id="IPR025887">
    <property type="entry name" value="Glyco_hydro_31_N_dom"/>
</dbReference>
<dbReference type="SUPFAM" id="SSF74650">
    <property type="entry name" value="Galactose mutarotase-like"/>
    <property type="match status" value="1"/>
</dbReference>
<feature type="domain" description="Glycosyl hydrolase family 31 C-terminal" evidence="8">
    <location>
        <begin position="583"/>
        <end position="669"/>
    </location>
</feature>
<dbReference type="Gene3D" id="3.20.20.80">
    <property type="entry name" value="Glycosidases"/>
    <property type="match status" value="1"/>
</dbReference>
<dbReference type="SUPFAM" id="SSF51445">
    <property type="entry name" value="(Trans)glycosidases"/>
    <property type="match status" value="1"/>
</dbReference>
<comment type="caution">
    <text evidence="9">The sequence shown here is derived from an EMBL/GenBank/DDBJ whole genome shotgun (WGS) entry which is preliminary data.</text>
</comment>
<evidence type="ECO:0000256" key="1">
    <source>
        <dbReference type="ARBA" id="ARBA00007806"/>
    </source>
</evidence>
<dbReference type="PANTHER" id="PTHR22762:SF166">
    <property type="entry name" value="ALPHA-GLUCOSIDASE"/>
    <property type="match status" value="1"/>
</dbReference>
<dbReference type="Pfam" id="PF17137">
    <property type="entry name" value="DUF5110"/>
    <property type="match status" value="1"/>
</dbReference>
<proteinExistence type="inferred from homology"/>
<reference evidence="9" key="1">
    <citation type="submission" date="2023-06" db="EMBL/GenBank/DDBJ databases">
        <title>Genomic of Parafulvivirga corallium.</title>
        <authorList>
            <person name="Wang G."/>
        </authorList>
    </citation>
    <scope>NUCLEOTIDE SEQUENCE</scope>
    <source>
        <strain evidence="9">BMA10</strain>
    </source>
</reference>
<evidence type="ECO:0000259" key="6">
    <source>
        <dbReference type="Pfam" id="PF13802"/>
    </source>
</evidence>
<name>A0ABT8KJY9_9BACT</name>
<evidence type="ECO:0000256" key="4">
    <source>
        <dbReference type="RuleBase" id="RU361185"/>
    </source>
</evidence>
<dbReference type="PANTHER" id="PTHR22762">
    <property type="entry name" value="ALPHA-GLUCOSIDASE"/>
    <property type="match status" value="1"/>
</dbReference>
<dbReference type="InterPro" id="IPR033403">
    <property type="entry name" value="DUF5110"/>
</dbReference>
<accession>A0ABT8KJY9</accession>
<dbReference type="Pfam" id="PF13802">
    <property type="entry name" value="Gal_mutarotas_2"/>
    <property type="match status" value="1"/>
</dbReference>
<dbReference type="Gene3D" id="2.60.40.1760">
    <property type="entry name" value="glycosyl hydrolase (family 31)"/>
    <property type="match status" value="1"/>
</dbReference>
<keyword evidence="2 4" id="KW-0378">Hydrolase</keyword>
<dbReference type="InterPro" id="IPR013780">
    <property type="entry name" value="Glyco_hydro_b"/>
</dbReference>
<dbReference type="SUPFAM" id="SSF51011">
    <property type="entry name" value="Glycosyl hydrolase domain"/>
    <property type="match status" value="1"/>
</dbReference>
<sequence>MVYMDQVLQTPKQVLNKIKNYSRQGSTFYFHSEREVLEIKVISDEIIRFRFVPDGFFQNDFSYALELNHKFTIDRLALAEKPDGYELMTNSLVCVIEKTSMKITMKDMEGKIINEDATGMHWEENISQGGNYVYCSKKIQQDEVFYGLGDKPTDLNLKGKRFTNWGSDTYGFEKERDPLYRNIPFYIGLHHGIGYGIFFDNSFKTYFDFGHEDNEVTSYWADGGEMNYYYIHGPRLMDVTKRYCELTGKHYLPPLWTLGYHQCRWSYYPESTVREITQTFREKQIPCDAIYLDIDYMDGFRCFTWNKDYFPNPSGMIEDLKKEGFKTVVIIDPGIKIDPKYWVYQEGIEQDVFCRRGDGPLMQGPVWPGKCNFPDFTDPKVRKWWGTLFEEFVQIGVDGVWNDMNEPAVFGIDTFPNDVRHDYDGNPCSHRKAHNVYGMQMVRATYEGLLHLQSKKRPFTITRSGYSGVQRYAAVWTGDNVATWEHLQIANTQCQRLSISGISFSGSDIGGFSGDSNGELFTRWIQLGVFSPLFRTHSAGDTADQEPWSYGENYEKIIKKFIELRYELLPYIYTSFWQCTIDGTPILRPLVFMDQDDVDTYERQEEFGFGDKLLVSPVSKPRSEGKEVYLPKGNWYYYFSDELFEGGQEVSIATPLDEMPLFVKSGSVIPHNPVMQYVGEKELDKLTLHIYYDLVHEVSELYEDHGDNFAYQQGIFSLKQFEFIGSKKLITLKQSKTGQYNTYYRDYEMIFHGIQADEIELSTSETKIKKLSKTKGGTFRALVNKEFSKLTIRFLEKSKNKNIK</sequence>
<evidence type="ECO:0000259" key="7">
    <source>
        <dbReference type="Pfam" id="PF17137"/>
    </source>
</evidence>
<dbReference type="Pfam" id="PF21365">
    <property type="entry name" value="Glyco_hydro_31_3rd"/>
    <property type="match status" value="1"/>
</dbReference>
<evidence type="ECO:0000313" key="9">
    <source>
        <dbReference type="EMBL" id="MDN5201025.1"/>
    </source>
</evidence>
<dbReference type="Gene3D" id="2.60.40.1180">
    <property type="entry name" value="Golgi alpha-mannosidase II"/>
    <property type="match status" value="2"/>
</dbReference>
<comment type="similarity">
    <text evidence="1 4">Belongs to the glycosyl hydrolase 31 family.</text>
</comment>
<dbReference type="InterPro" id="IPR000322">
    <property type="entry name" value="Glyco_hydro_31_TIM"/>
</dbReference>
<evidence type="ECO:0000256" key="2">
    <source>
        <dbReference type="ARBA" id="ARBA00022801"/>
    </source>
</evidence>
<dbReference type="GO" id="GO:0016787">
    <property type="term" value="F:hydrolase activity"/>
    <property type="evidence" value="ECO:0007669"/>
    <property type="project" value="UniProtKB-KW"/>
</dbReference>
<dbReference type="PROSITE" id="PS00129">
    <property type="entry name" value="GLYCOSYL_HYDROL_F31_1"/>
    <property type="match status" value="1"/>
</dbReference>
<dbReference type="InterPro" id="IPR048395">
    <property type="entry name" value="Glyco_hydro_31_C"/>
</dbReference>
<keyword evidence="10" id="KW-1185">Reference proteome</keyword>
<gene>
    <name evidence="9" type="ORF">QQ008_06625</name>
</gene>
<dbReference type="EMBL" id="JAUJEA010000002">
    <property type="protein sequence ID" value="MDN5201025.1"/>
    <property type="molecule type" value="Genomic_DNA"/>
</dbReference>
<dbReference type="Proteomes" id="UP001172082">
    <property type="component" value="Unassembled WGS sequence"/>
</dbReference>
<dbReference type="InterPro" id="IPR030458">
    <property type="entry name" value="Glyco_hydro_31_AS"/>
</dbReference>
<evidence type="ECO:0000259" key="8">
    <source>
        <dbReference type="Pfam" id="PF21365"/>
    </source>
</evidence>
<organism evidence="9 10">
    <name type="scientific">Splendidivirga corallicola</name>
    <dbReference type="NCBI Taxonomy" id="3051826"/>
    <lineage>
        <taxon>Bacteria</taxon>
        <taxon>Pseudomonadati</taxon>
        <taxon>Bacteroidota</taxon>
        <taxon>Cytophagia</taxon>
        <taxon>Cytophagales</taxon>
        <taxon>Splendidivirgaceae</taxon>
        <taxon>Splendidivirga</taxon>
    </lineage>
</organism>
<evidence type="ECO:0000259" key="5">
    <source>
        <dbReference type="Pfam" id="PF01055"/>
    </source>
</evidence>
<feature type="domain" description="Glycoside hydrolase family 31 TIM barrel" evidence="5">
    <location>
        <begin position="251"/>
        <end position="574"/>
    </location>
</feature>
<feature type="domain" description="DUF5110" evidence="7">
    <location>
        <begin position="685"/>
        <end position="753"/>
    </location>
</feature>
<feature type="domain" description="Glycoside hydrolase family 31 N-terminal" evidence="6">
    <location>
        <begin position="37"/>
        <end position="208"/>
    </location>
</feature>
<dbReference type="CDD" id="cd06604">
    <property type="entry name" value="GH31_glucosidase_II_MalA"/>
    <property type="match status" value="1"/>
</dbReference>
<keyword evidence="3 4" id="KW-0326">Glycosidase</keyword>
<dbReference type="CDD" id="cd14752">
    <property type="entry name" value="GH31_N"/>
    <property type="match status" value="1"/>
</dbReference>
<evidence type="ECO:0000313" key="10">
    <source>
        <dbReference type="Proteomes" id="UP001172082"/>
    </source>
</evidence>
<dbReference type="Pfam" id="PF01055">
    <property type="entry name" value="Glyco_hydro_31_2nd"/>
    <property type="match status" value="1"/>
</dbReference>